<sequence length="182" mass="19331">MHTQTRNLVLAALFAALTAIGAFLRFPLGAMAVTLQFLFTALAGVLLGPRWGAFSQLAYVVIGLVGLPVFTMGGGPGYVLQPSFGFLLGLIPAAWVVGVLAGREGRFRRVFSACAAGLGVLYLVGLPYMYLIMNLYLGKALPFSAVVWTGMAVYLPGDLIKLLAVAVSAPPLVRSLGRYRPR</sequence>
<dbReference type="PANTHER" id="PTHR34295">
    <property type="entry name" value="BIOTIN TRANSPORTER BIOY"/>
    <property type="match status" value="1"/>
</dbReference>
<gene>
    <name evidence="4" type="ORF">H8S62_07895</name>
</gene>
<keyword evidence="2" id="KW-0813">Transport</keyword>
<feature type="transmembrane region" description="Helical" evidence="3">
    <location>
        <begin position="84"/>
        <end position="103"/>
    </location>
</feature>
<dbReference type="EMBL" id="JACOPQ010000005">
    <property type="protein sequence ID" value="MBC5736935.1"/>
    <property type="molecule type" value="Genomic_DNA"/>
</dbReference>
<dbReference type="PANTHER" id="PTHR34295:SF1">
    <property type="entry name" value="BIOTIN TRANSPORTER BIOY"/>
    <property type="match status" value="1"/>
</dbReference>
<feature type="transmembrane region" description="Helical" evidence="3">
    <location>
        <begin position="57"/>
        <end position="78"/>
    </location>
</feature>
<keyword evidence="2 3" id="KW-0472">Membrane</keyword>
<organism evidence="4 5">
    <name type="scientific">Lawsonibacter faecis</name>
    <dbReference type="NCBI Taxonomy" id="2763052"/>
    <lineage>
        <taxon>Bacteria</taxon>
        <taxon>Bacillati</taxon>
        <taxon>Bacillota</taxon>
        <taxon>Clostridia</taxon>
        <taxon>Eubacteriales</taxon>
        <taxon>Oscillospiraceae</taxon>
        <taxon>Lawsonibacter</taxon>
    </lineage>
</organism>
<dbReference type="Proteomes" id="UP000607645">
    <property type="component" value="Unassembled WGS sequence"/>
</dbReference>
<dbReference type="AlphaFoldDB" id="A0A8J6JMK2"/>
<evidence type="ECO:0000256" key="3">
    <source>
        <dbReference type="SAM" id="Phobius"/>
    </source>
</evidence>
<dbReference type="Pfam" id="PF02632">
    <property type="entry name" value="BioY"/>
    <property type="match status" value="1"/>
</dbReference>
<evidence type="ECO:0000313" key="5">
    <source>
        <dbReference type="Proteomes" id="UP000607645"/>
    </source>
</evidence>
<dbReference type="PIRSF" id="PIRSF016661">
    <property type="entry name" value="BioY"/>
    <property type="match status" value="1"/>
</dbReference>
<dbReference type="Gene3D" id="1.10.1760.20">
    <property type="match status" value="1"/>
</dbReference>
<proteinExistence type="inferred from homology"/>
<keyword evidence="2" id="KW-1003">Cell membrane</keyword>
<keyword evidence="3" id="KW-0812">Transmembrane</keyword>
<comment type="similarity">
    <text evidence="1 2">Belongs to the BioY family.</text>
</comment>
<protein>
    <recommendedName>
        <fullName evidence="2">Biotin transporter</fullName>
    </recommendedName>
</protein>
<accession>A0A8J6JMK2</accession>
<evidence type="ECO:0000256" key="2">
    <source>
        <dbReference type="PIRNR" id="PIRNR016661"/>
    </source>
</evidence>
<evidence type="ECO:0000313" key="4">
    <source>
        <dbReference type="EMBL" id="MBC5736935.1"/>
    </source>
</evidence>
<name>A0A8J6JMK2_9FIRM</name>
<dbReference type="GO" id="GO:0005886">
    <property type="term" value="C:plasma membrane"/>
    <property type="evidence" value="ECO:0007669"/>
    <property type="project" value="UniProtKB-SubCell"/>
</dbReference>
<keyword evidence="3" id="KW-1133">Transmembrane helix</keyword>
<feature type="transmembrane region" description="Helical" evidence="3">
    <location>
        <begin position="110"/>
        <end position="131"/>
    </location>
</feature>
<evidence type="ECO:0000256" key="1">
    <source>
        <dbReference type="ARBA" id="ARBA00010692"/>
    </source>
</evidence>
<dbReference type="GO" id="GO:0015225">
    <property type="term" value="F:biotin transmembrane transporter activity"/>
    <property type="evidence" value="ECO:0007669"/>
    <property type="project" value="UniProtKB-UniRule"/>
</dbReference>
<comment type="caution">
    <text evidence="4">The sequence shown here is derived from an EMBL/GenBank/DDBJ whole genome shotgun (WGS) entry which is preliminary data.</text>
</comment>
<reference evidence="4" key="1">
    <citation type="submission" date="2020-08" db="EMBL/GenBank/DDBJ databases">
        <title>Genome public.</title>
        <authorList>
            <person name="Liu C."/>
            <person name="Sun Q."/>
        </authorList>
    </citation>
    <scope>NUCLEOTIDE SEQUENCE</scope>
    <source>
        <strain evidence="4">NSJ-52</strain>
    </source>
</reference>
<keyword evidence="5" id="KW-1185">Reference proteome</keyword>
<feature type="transmembrane region" description="Helical" evidence="3">
    <location>
        <begin position="151"/>
        <end position="173"/>
    </location>
</feature>
<feature type="transmembrane region" description="Helical" evidence="3">
    <location>
        <begin position="31"/>
        <end position="48"/>
    </location>
</feature>
<comment type="subcellular location">
    <subcellularLocation>
        <location evidence="2">Cell membrane</location>
        <topology evidence="2">Multi-pass membrane protein</topology>
    </subcellularLocation>
</comment>
<dbReference type="RefSeq" id="WP_186918961.1">
    <property type="nucleotide sequence ID" value="NZ_JACOPQ010000005.1"/>
</dbReference>
<dbReference type="InterPro" id="IPR003784">
    <property type="entry name" value="BioY"/>
</dbReference>